<evidence type="ECO:0000313" key="2">
    <source>
        <dbReference type="EMBL" id="NEZ59340.1"/>
    </source>
</evidence>
<organism evidence="2 3">
    <name type="scientific">Adonisia turfae CCMR0081</name>
    <dbReference type="NCBI Taxonomy" id="2292702"/>
    <lineage>
        <taxon>Bacteria</taxon>
        <taxon>Bacillati</taxon>
        <taxon>Cyanobacteriota</taxon>
        <taxon>Adonisia</taxon>
        <taxon>Adonisia turfae</taxon>
    </lineage>
</organism>
<feature type="compositionally biased region" description="Pro residues" evidence="1">
    <location>
        <begin position="101"/>
        <end position="124"/>
    </location>
</feature>
<comment type="caution">
    <text evidence="2">The sequence shown here is derived from an EMBL/GenBank/DDBJ whole genome shotgun (WGS) entry which is preliminary data.</text>
</comment>
<feature type="compositionally biased region" description="Low complexity" evidence="1">
    <location>
        <begin position="168"/>
        <end position="180"/>
    </location>
</feature>
<accession>A0A6M0RTX2</accession>
<name>A0A6M0RTX2_9CYAN</name>
<evidence type="ECO:0000313" key="3">
    <source>
        <dbReference type="Proteomes" id="UP000481033"/>
    </source>
</evidence>
<dbReference type="Proteomes" id="UP000481033">
    <property type="component" value="Unassembled WGS sequence"/>
</dbReference>
<feature type="region of interest" description="Disordered" evidence="1">
    <location>
        <begin position="156"/>
        <end position="183"/>
    </location>
</feature>
<protein>
    <submittedName>
        <fullName evidence="2">Uncharacterized protein</fullName>
    </submittedName>
</protein>
<reference evidence="2 3" key="1">
    <citation type="journal article" date="2020" name="Microb. Ecol.">
        <title>Ecogenomics of the Marine Benthic Filamentous Cyanobacterium Adonisia.</title>
        <authorList>
            <person name="Walter J.M."/>
            <person name="Coutinho F.H."/>
            <person name="Leomil L."/>
            <person name="Hargreaves P.I."/>
            <person name="Campeao M.E."/>
            <person name="Vieira V.V."/>
            <person name="Silva B.S."/>
            <person name="Fistarol G.O."/>
            <person name="Salomon P.S."/>
            <person name="Sawabe T."/>
            <person name="Mino S."/>
            <person name="Hosokawa M."/>
            <person name="Miyashita H."/>
            <person name="Maruyama F."/>
            <person name="van Verk M.C."/>
            <person name="Dutilh B.E."/>
            <person name="Thompson C.C."/>
            <person name="Thompson F.L."/>
        </authorList>
    </citation>
    <scope>NUCLEOTIDE SEQUENCE [LARGE SCALE GENOMIC DNA]</scope>
    <source>
        <strain evidence="2 3">CCMR0081</strain>
    </source>
</reference>
<gene>
    <name evidence="2" type="ORF">DXZ20_27585</name>
</gene>
<keyword evidence="3" id="KW-1185">Reference proteome</keyword>
<evidence type="ECO:0000256" key="1">
    <source>
        <dbReference type="SAM" id="MobiDB-lite"/>
    </source>
</evidence>
<sequence length="315" mass="34470">MVSVAPSESRKNLVSMAKSLAMQPMLFIRALPYVTIQLSTYGVSFLKRPVVWIALGAHVILLVLPAVDLSAPKIGDVVETEPEEEVTIEAVSLSDILAPAEPAPPPPEEPQAPTPEAPPAPVVAPPVLTEVPEQLEEIIEEEEFEEEFDEEFAEFEEEEPSFGFDPAQQSSLNSSLSQFLGTDPNNGTNNFDITSEWLTIDPTDPIDLRFRSKAVENVVEPAAFFTTESIVNGTYLPLPQVSFKQIARNIDLVSREGLGQALISAGMSQVEEGLYGGHPFYGVYSADEQPVNYISLIDLKGTTLVFVWPNDPRQS</sequence>
<dbReference type="EMBL" id="QXHD01000004">
    <property type="protein sequence ID" value="NEZ59340.1"/>
    <property type="molecule type" value="Genomic_DNA"/>
</dbReference>
<proteinExistence type="predicted"/>
<feature type="region of interest" description="Disordered" evidence="1">
    <location>
        <begin position="98"/>
        <end position="124"/>
    </location>
</feature>
<dbReference type="AlphaFoldDB" id="A0A6M0RTX2"/>